<organism evidence="1 2">
    <name type="scientific">Pyrinomonas methylaliphatogenes</name>
    <dbReference type="NCBI Taxonomy" id="454194"/>
    <lineage>
        <taxon>Bacteria</taxon>
        <taxon>Pseudomonadati</taxon>
        <taxon>Acidobacteriota</taxon>
        <taxon>Blastocatellia</taxon>
        <taxon>Blastocatellales</taxon>
        <taxon>Pyrinomonadaceae</taxon>
        <taxon>Pyrinomonas</taxon>
    </lineage>
</organism>
<dbReference type="STRING" id="454194.PYK22_01535"/>
<dbReference type="AlphaFoldDB" id="A0A0B6WXS6"/>
<proteinExistence type="predicted"/>
<reference evidence="1 2" key="1">
    <citation type="submission" date="2013-12" db="EMBL/GenBank/DDBJ databases">
        <authorList>
            <person name="Stott M."/>
        </authorList>
    </citation>
    <scope>NUCLEOTIDE SEQUENCE [LARGE SCALE GENOMIC DNA]</scope>
    <source>
        <strain evidence="1 2">K22</strain>
    </source>
</reference>
<evidence type="ECO:0000313" key="2">
    <source>
        <dbReference type="Proteomes" id="UP000031518"/>
    </source>
</evidence>
<dbReference type="RefSeq" id="WP_041975882.1">
    <property type="nucleotide sequence ID" value="NZ_CBXV010000005.1"/>
</dbReference>
<dbReference type="EMBL" id="CBXV010000005">
    <property type="protein sequence ID" value="CDM65532.1"/>
    <property type="molecule type" value="Genomic_DNA"/>
</dbReference>
<protein>
    <submittedName>
        <fullName evidence="1">Uncharacterized protein</fullName>
    </submittedName>
</protein>
<dbReference type="OrthoDB" id="122283at2"/>
<keyword evidence="2" id="KW-1185">Reference proteome</keyword>
<accession>A0A0B6WXS6</accession>
<name>A0A0B6WXS6_9BACT</name>
<gene>
    <name evidence="1" type="ORF">PYK22_01535</name>
</gene>
<dbReference type="Pfam" id="PF22668">
    <property type="entry name" value="DUF7009"/>
    <property type="match status" value="1"/>
</dbReference>
<reference evidence="1 2" key="2">
    <citation type="submission" date="2015-01" db="EMBL/GenBank/DDBJ databases">
        <title>Complete genome sequence of Pyrinomonas methylaliphatogenes type strain K22T.</title>
        <authorList>
            <person name="Lee K.C.Y."/>
            <person name="Power J.F."/>
            <person name="Dunfield P.F."/>
            <person name="Morgan X.C."/>
            <person name="Huttenhower C."/>
            <person name="Stott M.B."/>
        </authorList>
    </citation>
    <scope>NUCLEOTIDE SEQUENCE [LARGE SCALE GENOMIC DNA]</scope>
    <source>
        <strain evidence="1 2">K22</strain>
    </source>
</reference>
<sequence length="107" mass="12088">MKLRIQGNSLRLRLSDEEVALLAQTGRLEERIEFGSTDDDRLTYALEIDDQAQEMTARYEGGRIAVKLPPSAREWARSNEISLKSEQTIDPSSGKRLRLLVEKDLAG</sequence>
<dbReference type="InterPro" id="IPR053825">
    <property type="entry name" value="DUF7009"/>
</dbReference>
<evidence type="ECO:0000313" key="1">
    <source>
        <dbReference type="EMBL" id="CDM65532.1"/>
    </source>
</evidence>
<dbReference type="Proteomes" id="UP000031518">
    <property type="component" value="Unassembled WGS sequence"/>
</dbReference>